<organism evidence="2 3">
    <name type="scientific">Klugiella xanthotipulae</name>
    <dbReference type="NCBI Taxonomy" id="244735"/>
    <lineage>
        <taxon>Bacteria</taxon>
        <taxon>Bacillati</taxon>
        <taxon>Actinomycetota</taxon>
        <taxon>Actinomycetes</taxon>
        <taxon>Micrococcales</taxon>
        <taxon>Microbacteriaceae</taxon>
        <taxon>Klugiella</taxon>
    </lineage>
</organism>
<evidence type="ECO:0000313" key="3">
    <source>
        <dbReference type="Proteomes" id="UP000318331"/>
    </source>
</evidence>
<dbReference type="PANTHER" id="PTHR43162">
    <property type="match status" value="1"/>
</dbReference>
<keyword evidence="3" id="KW-1185">Reference proteome</keyword>
<dbReference type="Proteomes" id="UP000318331">
    <property type="component" value="Unassembled WGS sequence"/>
</dbReference>
<dbReference type="SUPFAM" id="SSF51735">
    <property type="entry name" value="NAD(P)-binding Rossmann-fold domains"/>
    <property type="match status" value="1"/>
</dbReference>
<dbReference type="PANTHER" id="PTHR43162:SF1">
    <property type="entry name" value="PRESTALK A DIFFERENTIATION PROTEIN A"/>
    <property type="match status" value="1"/>
</dbReference>
<feature type="domain" description="NmrA-like" evidence="1">
    <location>
        <begin position="5"/>
        <end position="223"/>
    </location>
</feature>
<comment type="caution">
    <text evidence="2">The sequence shown here is derived from an EMBL/GenBank/DDBJ whole genome shotgun (WGS) entry which is preliminary data.</text>
</comment>
<dbReference type="InterPro" id="IPR051604">
    <property type="entry name" value="Ergot_Alk_Oxidoreductase"/>
</dbReference>
<gene>
    <name evidence="2" type="ORF">FB466_1518</name>
</gene>
<proteinExistence type="predicted"/>
<protein>
    <submittedName>
        <fullName evidence="2">Uncharacterized protein YbjT (DUF2867 family)</fullName>
    </submittedName>
</protein>
<dbReference type="InterPro" id="IPR036291">
    <property type="entry name" value="NAD(P)-bd_dom_sf"/>
</dbReference>
<dbReference type="AlphaFoldDB" id="A0A543HY49"/>
<accession>A0A543HY49</accession>
<dbReference type="Gene3D" id="3.90.25.10">
    <property type="entry name" value="UDP-galactose 4-epimerase, domain 1"/>
    <property type="match status" value="1"/>
</dbReference>
<name>A0A543HY49_9MICO</name>
<evidence type="ECO:0000259" key="1">
    <source>
        <dbReference type="Pfam" id="PF05368"/>
    </source>
</evidence>
<evidence type="ECO:0000313" key="2">
    <source>
        <dbReference type="EMBL" id="TQM63261.1"/>
    </source>
</evidence>
<sequence>MTISPVLVTGATGTVGAHVTEGLLAAGLSVRAAGRTAQSVRSRFGDRVEAIEFDFTDPATWAAACDGVTSMFLMRPPQLGAPKKQMLPALEYARSIGVKFFVFLSLQGAEGNKIVPHAVIEAWLRDTAGVDYCFVRPSFFMQNLLTTHLGDIRDRGEILIPAGTGRTAFVDAIDVAAVASAALLRPDLHSNVAYTPTGPAALTYTEIAAELSRVLGRTIRYSQPGVFRFARHARRTLRMPWGMVGVTCAIYTIARWGKAGGLTDDVRLVTGRSPGDFGSFARREREVWSR</sequence>
<dbReference type="Pfam" id="PF05368">
    <property type="entry name" value="NmrA"/>
    <property type="match status" value="1"/>
</dbReference>
<dbReference type="EMBL" id="VFPN01000002">
    <property type="protein sequence ID" value="TQM63261.1"/>
    <property type="molecule type" value="Genomic_DNA"/>
</dbReference>
<dbReference type="RefSeq" id="WP_170206057.1">
    <property type="nucleotide sequence ID" value="NZ_BAAAYS010000021.1"/>
</dbReference>
<dbReference type="InterPro" id="IPR008030">
    <property type="entry name" value="NmrA-like"/>
</dbReference>
<dbReference type="Gene3D" id="3.40.50.720">
    <property type="entry name" value="NAD(P)-binding Rossmann-like Domain"/>
    <property type="match status" value="1"/>
</dbReference>
<reference evidence="2 3" key="1">
    <citation type="submission" date="2019-06" db="EMBL/GenBank/DDBJ databases">
        <title>Sequencing the genomes of 1000 actinobacteria strains.</title>
        <authorList>
            <person name="Klenk H.-P."/>
        </authorList>
    </citation>
    <scope>NUCLEOTIDE SEQUENCE [LARGE SCALE GENOMIC DNA]</scope>
    <source>
        <strain evidence="2 3">DSM 18031</strain>
    </source>
</reference>